<evidence type="ECO:0000256" key="1">
    <source>
        <dbReference type="SAM" id="Phobius"/>
    </source>
</evidence>
<reference evidence="2 3" key="1">
    <citation type="submission" date="2019-08" db="EMBL/GenBank/DDBJ databases">
        <title>In-depth cultivation of the pig gut microbiome towards novel bacterial diversity and tailored functional studies.</title>
        <authorList>
            <person name="Wylensek D."/>
            <person name="Hitch T.C.A."/>
            <person name="Clavel T."/>
        </authorList>
    </citation>
    <scope>NUCLEOTIDE SEQUENCE [LARGE SCALE GENOMIC DNA]</scope>
    <source>
        <strain evidence="2 3">WB03_NA08</strain>
    </source>
</reference>
<gene>
    <name evidence="2" type="ORF">FYJ24_05665</name>
</gene>
<dbReference type="RefSeq" id="WP_154544451.1">
    <property type="nucleotide sequence ID" value="NZ_VULO01000006.1"/>
</dbReference>
<evidence type="ECO:0000313" key="2">
    <source>
        <dbReference type="EMBL" id="MSS84262.1"/>
    </source>
</evidence>
<keyword evidence="1" id="KW-0472">Membrane</keyword>
<sequence>MSDTTQTAESTGKRRRSLNVIGIIMVVIGAIMVIVGGVAWGAVSSQLSAQKMTVPGDALSNAGAPVAGPFTAWSMQETINMHAEKITGGQTYSELGAVVNEAKETYGEDSPEAAEAQATRDTAMNASLLRTSLLTSVLSFGVSLFAMGSGALAILTGAGFVISSRRRA</sequence>
<evidence type="ECO:0000313" key="3">
    <source>
        <dbReference type="Proteomes" id="UP000470875"/>
    </source>
</evidence>
<keyword evidence="1" id="KW-1133">Transmembrane helix</keyword>
<comment type="caution">
    <text evidence="2">The sequence shown here is derived from an EMBL/GenBank/DDBJ whole genome shotgun (WGS) entry which is preliminary data.</text>
</comment>
<organism evidence="2 3">
    <name type="scientific">Scrofimicrobium canadense</name>
    <dbReference type="NCBI Taxonomy" id="2652290"/>
    <lineage>
        <taxon>Bacteria</taxon>
        <taxon>Bacillati</taxon>
        <taxon>Actinomycetota</taxon>
        <taxon>Actinomycetes</taxon>
        <taxon>Actinomycetales</taxon>
        <taxon>Actinomycetaceae</taxon>
        <taxon>Scrofimicrobium</taxon>
    </lineage>
</organism>
<proteinExistence type="predicted"/>
<dbReference type="AlphaFoldDB" id="A0A6N7W753"/>
<protein>
    <submittedName>
        <fullName evidence="2">Aromatic ring-opening dioxygenase LigA</fullName>
    </submittedName>
</protein>
<feature type="transmembrane region" description="Helical" evidence="1">
    <location>
        <begin position="137"/>
        <end position="162"/>
    </location>
</feature>
<keyword evidence="3" id="KW-1185">Reference proteome</keyword>
<feature type="transmembrane region" description="Helical" evidence="1">
    <location>
        <begin position="20"/>
        <end position="43"/>
    </location>
</feature>
<dbReference type="Proteomes" id="UP000470875">
    <property type="component" value="Unassembled WGS sequence"/>
</dbReference>
<name>A0A6N7W753_9ACTO</name>
<keyword evidence="2" id="KW-0560">Oxidoreductase</keyword>
<dbReference type="GO" id="GO:0051213">
    <property type="term" value="F:dioxygenase activity"/>
    <property type="evidence" value="ECO:0007669"/>
    <property type="project" value="UniProtKB-KW"/>
</dbReference>
<accession>A0A6N7W753</accession>
<dbReference type="EMBL" id="VULO01000006">
    <property type="protein sequence ID" value="MSS84262.1"/>
    <property type="molecule type" value="Genomic_DNA"/>
</dbReference>
<keyword evidence="1" id="KW-0812">Transmembrane</keyword>
<keyword evidence="2" id="KW-0223">Dioxygenase</keyword>